<evidence type="ECO:0000256" key="1">
    <source>
        <dbReference type="PROSITE-ProRule" id="PRU00047"/>
    </source>
</evidence>
<accession>A0A388K147</accession>
<evidence type="ECO:0000313" key="4">
    <source>
        <dbReference type="EMBL" id="GBG63683.1"/>
    </source>
</evidence>
<dbReference type="PROSITE" id="PS50158">
    <property type="entry name" value="ZF_CCHC"/>
    <property type="match status" value="1"/>
</dbReference>
<keyword evidence="1" id="KW-0479">Metal-binding</keyword>
<dbReference type="Gene3D" id="4.10.60.10">
    <property type="entry name" value="Zinc finger, CCHC-type"/>
    <property type="match status" value="1"/>
</dbReference>
<organism evidence="4 5">
    <name type="scientific">Chara braunii</name>
    <name type="common">Braun's stonewort</name>
    <dbReference type="NCBI Taxonomy" id="69332"/>
    <lineage>
        <taxon>Eukaryota</taxon>
        <taxon>Viridiplantae</taxon>
        <taxon>Streptophyta</taxon>
        <taxon>Charophyceae</taxon>
        <taxon>Charales</taxon>
        <taxon>Characeae</taxon>
        <taxon>Chara</taxon>
    </lineage>
</organism>
<name>A0A388K147_CHABU</name>
<keyword evidence="5" id="KW-1185">Reference proteome</keyword>
<dbReference type="GO" id="GO:0008270">
    <property type="term" value="F:zinc ion binding"/>
    <property type="evidence" value="ECO:0007669"/>
    <property type="project" value="UniProtKB-KW"/>
</dbReference>
<evidence type="ECO:0000313" key="5">
    <source>
        <dbReference type="Proteomes" id="UP000265515"/>
    </source>
</evidence>
<dbReference type="SUPFAM" id="SSF57756">
    <property type="entry name" value="Retrovirus zinc finger-like domains"/>
    <property type="match status" value="1"/>
</dbReference>
<sequence length="443" mass="49640">MAPNVPTSSTIVRTCYNCSDPGHFVRWCPHPRVSQPNHVIVSVETPLVTTLASAPSTSVVSNSASTHQGGGSYQKGSGWYQAQQRLEYLENTVALIKIRHDTDVEREKNRLAEEEKAVKMKEEEERRALEKKEREETNKALVDSLNCRLDSVCLALSSKRLEEVEALHKSDPVRITTPSISTMNRGQASDDVFAKLMAEQERMKTQIEDSLAAKSRLEKLERELEVIRQARDDAIVDAEVWRQEATRPGSKRGCVNLSTPSVHATVEPCRTPAKVASVRVDYKELKQFHNMEVEKIKEMRLIELNGPERPNEKLEKTRLRIVQLEADKASSTPRSNLRARLDEVVAGSEKGKKKTLQDPAVQLNDRKTFIKETRKALPQTKDKLAASCAKEGIVYTTIRQTIDDIVAKRVLDVFPPLHVDSVNATDDLSVDVAEDARGDSDVS</sequence>
<keyword evidence="2" id="KW-0175">Coiled coil</keyword>
<feature type="domain" description="CCHC-type" evidence="3">
    <location>
        <begin position="15"/>
        <end position="29"/>
    </location>
</feature>
<dbReference type="AlphaFoldDB" id="A0A388K147"/>
<dbReference type="Gramene" id="GBG63683">
    <property type="protein sequence ID" value="GBG63683"/>
    <property type="gene ID" value="CBR_g38995"/>
</dbReference>
<dbReference type="Proteomes" id="UP000265515">
    <property type="component" value="Unassembled WGS sequence"/>
</dbReference>
<reference evidence="4 5" key="1">
    <citation type="journal article" date="2018" name="Cell">
        <title>The Chara Genome: Secondary Complexity and Implications for Plant Terrestrialization.</title>
        <authorList>
            <person name="Nishiyama T."/>
            <person name="Sakayama H."/>
            <person name="Vries J.D."/>
            <person name="Buschmann H."/>
            <person name="Saint-Marcoux D."/>
            <person name="Ullrich K.K."/>
            <person name="Haas F.B."/>
            <person name="Vanderstraeten L."/>
            <person name="Becker D."/>
            <person name="Lang D."/>
            <person name="Vosolsobe S."/>
            <person name="Rombauts S."/>
            <person name="Wilhelmsson P.K.I."/>
            <person name="Janitza P."/>
            <person name="Kern R."/>
            <person name="Heyl A."/>
            <person name="Rumpler F."/>
            <person name="Villalobos L.I.A.C."/>
            <person name="Clay J.M."/>
            <person name="Skokan R."/>
            <person name="Toyoda A."/>
            <person name="Suzuki Y."/>
            <person name="Kagoshima H."/>
            <person name="Schijlen E."/>
            <person name="Tajeshwar N."/>
            <person name="Catarino B."/>
            <person name="Hetherington A.J."/>
            <person name="Saltykova A."/>
            <person name="Bonnot C."/>
            <person name="Breuninger H."/>
            <person name="Symeonidi A."/>
            <person name="Radhakrishnan G.V."/>
            <person name="Van Nieuwerburgh F."/>
            <person name="Deforce D."/>
            <person name="Chang C."/>
            <person name="Karol K.G."/>
            <person name="Hedrich R."/>
            <person name="Ulvskov P."/>
            <person name="Glockner G."/>
            <person name="Delwiche C.F."/>
            <person name="Petrasek J."/>
            <person name="Van de Peer Y."/>
            <person name="Friml J."/>
            <person name="Beilby M."/>
            <person name="Dolan L."/>
            <person name="Kohara Y."/>
            <person name="Sugano S."/>
            <person name="Fujiyama A."/>
            <person name="Delaux P.-M."/>
            <person name="Quint M."/>
            <person name="TheiBen G."/>
            <person name="Hagemann M."/>
            <person name="Harholt J."/>
            <person name="Dunand C."/>
            <person name="Zachgo S."/>
            <person name="Langdale J."/>
            <person name="Maumus F."/>
            <person name="Straeten D.V.D."/>
            <person name="Gould S.B."/>
            <person name="Rensing S.A."/>
        </authorList>
    </citation>
    <scope>NUCLEOTIDE SEQUENCE [LARGE SCALE GENOMIC DNA]</scope>
    <source>
        <strain evidence="4 5">S276</strain>
    </source>
</reference>
<keyword evidence="1" id="KW-0862">Zinc</keyword>
<gene>
    <name evidence="4" type="ORF">CBR_g38995</name>
</gene>
<evidence type="ECO:0000259" key="3">
    <source>
        <dbReference type="PROSITE" id="PS50158"/>
    </source>
</evidence>
<keyword evidence="1" id="KW-0863">Zinc-finger</keyword>
<dbReference type="GO" id="GO:0003676">
    <property type="term" value="F:nucleic acid binding"/>
    <property type="evidence" value="ECO:0007669"/>
    <property type="project" value="InterPro"/>
</dbReference>
<comment type="caution">
    <text evidence="4">The sequence shown here is derived from an EMBL/GenBank/DDBJ whole genome shotgun (WGS) entry which is preliminary data.</text>
</comment>
<dbReference type="EMBL" id="BFEA01000041">
    <property type="protein sequence ID" value="GBG63683.1"/>
    <property type="molecule type" value="Genomic_DNA"/>
</dbReference>
<protein>
    <recommendedName>
        <fullName evidence="3">CCHC-type domain-containing protein</fullName>
    </recommendedName>
</protein>
<feature type="coiled-coil region" evidence="2">
    <location>
        <begin position="104"/>
        <end position="140"/>
    </location>
</feature>
<dbReference type="InterPro" id="IPR001878">
    <property type="entry name" value="Znf_CCHC"/>
</dbReference>
<proteinExistence type="predicted"/>
<evidence type="ECO:0000256" key="2">
    <source>
        <dbReference type="SAM" id="Coils"/>
    </source>
</evidence>
<dbReference type="Pfam" id="PF00098">
    <property type="entry name" value="zf-CCHC"/>
    <property type="match status" value="1"/>
</dbReference>
<dbReference type="InterPro" id="IPR036875">
    <property type="entry name" value="Znf_CCHC_sf"/>
</dbReference>
<feature type="coiled-coil region" evidence="2">
    <location>
        <begin position="203"/>
        <end position="237"/>
    </location>
</feature>